<sequence>MSPTKVSTILIIFMSCTGTYCNEVERQTALGAVSGRKLNVLNTIVEEYVGIPYAKPPVGDLRFMPPVPMEPWEGTYNATQTRTGCPQIPFPGLWAGEVTYTEDCLHLNVWTSHPPMNDSEASAPVLAWIHGGGFCYGSAAYDNYTGSILAAKTGYVVVSMNYRLGVLGFMDARFPGAPGNMGLMDQNLALRWIQKNARFFGGDPAKVTLFGESAGAMSINCHLLSPMSEGLFARAVLLSGTMYTIDFYDTPEESFEKAEKLAERVGCKERELNLTTHPEQIISCLRRIPGDEITRAAFAMTEPKTLPFLPTYRNEYLPQEPRLALDNGLFLPVDVIVGVVSDEMSVIFLFPPVYDFLQENLEGLERDNVTSFLEKVIGSLVKSALPETLDNYLARAKDVSRGALVRQYLDYSSDRVFNCPTRYFERKHASGGGKVFSYVFNHKYHTPALPSWMGTPHSLELPLLFGFPLVADTNFGGRAPCDE</sequence>
<dbReference type="OrthoDB" id="6484147at2759"/>
<comment type="similarity">
    <text evidence="1 8">Belongs to the type-B carboxylesterase/lipase family.</text>
</comment>
<dbReference type="InterPro" id="IPR019826">
    <property type="entry name" value="Carboxylesterase_B_AS"/>
</dbReference>
<name>A0A9J6FC07_HAELO</name>
<feature type="chain" id="PRO_5039961465" description="Carboxylic ester hydrolase" evidence="8">
    <location>
        <begin position="22"/>
        <end position="483"/>
    </location>
</feature>
<evidence type="ECO:0000256" key="7">
    <source>
        <dbReference type="PIRSR" id="PIRSR600997-1"/>
    </source>
</evidence>
<feature type="active site" description="Charge relay system" evidence="7">
    <location>
        <position position="457"/>
    </location>
</feature>
<evidence type="ECO:0000256" key="2">
    <source>
        <dbReference type="ARBA" id="ARBA00022487"/>
    </source>
</evidence>
<feature type="signal peptide" evidence="8">
    <location>
        <begin position="1"/>
        <end position="21"/>
    </location>
</feature>
<evidence type="ECO:0000256" key="5">
    <source>
        <dbReference type="ARBA" id="ARBA00023180"/>
    </source>
</evidence>
<dbReference type="GO" id="GO:0003990">
    <property type="term" value="F:acetylcholinesterase activity"/>
    <property type="evidence" value="ECO:0007669"/>
    <property type="project" value="UniProtKB-EC"/>
</dbReference>
<evidence type="ECO:0000256" key="3">
    <source>
        <dbReference type="ARBA" id="ARBA00022801"/>
    </source>
</evidence>
<keyword evidence="8" id="KW-0732">Signal</keyword>
<dbReference type="InterPro" id="IPR050654">
    <property type="entry name" value="AChE-related_enzymes"/>
</dbReference>
<gene>
    <name evidence="10" type="ORF">HPB48_018946</name>
</gene>
<dbReference type="GO" id="GO:0019695">
    <property type="term" value="P:choline metabolic process"/>
    <property type="evidence" value="ECO:0007669"/>
    <property type="project" value="TreeGrafter"/>
</dbReference>
<reference evidence="10 11" key="1">
    <citation type="journal article" date="2020" name="Cell">
        <title>Large-Scale Comparative Analyses of Tick Genomes Elucidate Their Genetic Diversity and Vector Capacities.</title>
        <authorList>
            <consortium name="Tick Genome and Microbiome Consortium (TIGMIC)"/>
            <person name="Jia N."/>
            <person name="Wang J."/>
            <person name="Shi W."/>
            <person name="Du L."/>
            <person name="Sun Y."/>
            <person name="Zhan W."/>
            <person name="Jiang J.F."/>
            <person name="Wang Q."/>
            <person name="Zhang B."/>
            <person name="Ji P."/>
            <person name="Bell-Sakyi L."/>
            <person name="Cui X.M."/>
            <person name="Yuan T.T."/>
            <person name="Jiang B.G."/>
            <person name="Yang W.F."/>
            <person name="Lam T.T."/>
            <person name="Chang Q.C."/>
            <person name="Ding S.J."/>
            <person name="Wang X.J."/>
            <person name="Zhu J.G."/>
            <person name="Ruan X.D."/>
            <person name="Zhao L."/>
            <person name="Wei J.T."/>
            <person name="Ye R.Z."/>
            <person name="Que T.C."/>
            <person name="Du C.H."/>
            <person name="Zhou Y.H."/>
            <person name="Cheng J.X."/>
            <person name="Dai P.F."/>
            <person name="Guo W.B."/>
            <person name="Han X.H."/>
            <person name="Huang E.J."/>
            <person name="Li L.F."/>
            <person name="Wei W."/>
            <person name="Gao Y.C."/>
            <person name="Liu J.Z."/>
            <person name="Shao H.Z."/>
            <person name="Wang X."/>
            <person name="Wang C.C."/>
            <person name="Yang T.C."/>
            <person name="Huo Q.B."/>
            <person name="Li W."/>
            <person name="Chen H.Y."/>
            <person name="Chen S.E."/>
            <person name="Zhou L.G."/>
            <person name="Ni X.B."/>
            <person name="Tian J.H."/>
            <person name="Sheng Y."/>
            <person name="Liu T."/>
            <person name="Pan Y.S."/>
            <person name="Xia L.Y."/>
            <person name="Li J."/>
            <person name="Zhao F."/>
            <person name="Cao W.C."/>
        </authorList>
    </citation>
    <scope>NUCLEOTIDE SEQUENCE [LARGE SCALE GENOMIC DNA]</scope>
    <source>
        <strain evidence="10">HaeL-2018</strain>
    </source>
</reference>
<keyword evidence="4" id="KW-1015">Disulfide bond</keyword>
<dbReference type="PRINTS" id="PR00878">
    <property type="entry name" value="CHOLNESTRASE"/>
</dbReference>
<evidence type="ECO:0000259" key="9">
    <source>
        <dbReference type="Pfam" id="PF00135"/>
    </source>
</evidence>
<dbReference type="PANTHER" id="PTHR43918:SF4">
    <property type="entry name" value="CARBOXYLIC ESTER HYDROLASE"/>
    <property type="match status" value="1"/>
</dbReference>
<organism evidence="10 11">
    <name type="scientific">Haemaphysalis longicornis</name>
    <name type="common">Bush tick</name>
    <dbReference type="NCBI Taxonomy" id="44386"/>
    <lineage>
        <taxon>Eukaryota</taxon>
        <taxon>Metazoa</taxon>
        <taxon>Ecdysozoa</taxon>
        <taxon>Arthropoda</taxon>
        <taxon>Chelicerata</taxon>
        <taxon>Arachnida</taxon>
        <taxon>Acari</taxon>
        <taxon>Parasitiformes</taxon>
        <taxon>Ixodida</taxon>
        <taxon>Ixodoidea</taxon>
        <taxon>Ixodidae</taxon>
        <taxon>Haemaphysalinae</taxon>
        <taxon>Haemaphysalis</taxon>
    </lineage>
</organism>
<dbReference type="PROSITE" id="PS51257">
    <property type="entry name" value="PROKAR_LIPOPROTEIN"/>
    <property type="match status" value="1"/>
</dbReference>
<evidence type="ECO:0000256" key="1">
    <source>
        <dbReference type="ARBA" id="ARBA00005964"/>
    </source>
</evidence>
<dbReference type="SUPFAM" id="SSF53474">
    <property type="entry name" value="alpha/beta-Hydrolases"/>
    <property type="match status" value="1"/>
</dbReference>
<dbReference type="GO" id="GO:0005615">
    <property type="term" value="C:extracellular space"/>
    <property type="evidence" value="ECO:0007669"/>
    <property type="project" value="TreeGrafter"/>
</dbReference>
<dbReference type="EC" id="3.1.1.-" evidence="8"/>
<accession>A0A9J6FC07</accession>
<keyword evidence="11" id="KW-1185">Reference proteome</keyword>
<keyword evidence="5" id="KW-0325">Glycoprotein</keyword>
<comment type="catalytic activity">
    <reaction evidence="6">
        <text>acetylcholine + H2O = choline + acetate + H(+)</text>
        <dbReference type="Rhea" id="RHEA:17561"/>
        <dbReference type="ChEBI" id="CHEBI:15354"/>
        <dbReference type="ChEBI" id="CHEBI:15355"/>
        <dbReference type="ChEBI" id="CHEBI:15377"/>
        <dbReference type="ChEBI" id="CHEBI:15378"/>
        <dbReference type="ChEBI" id="CHEBI:30089"/>
        <dbReference type="EC" id="3.1.1.7"/>
    </reaction>
</comment>
<proteinExistence type="inferred from homology"/>
<dbReference type="AlphaFoldDB" id="A0A9J6FC07"/>
<dbReference type="VEuPathDB" id="VectorBase:HLOH_046564"/>
<evidence type="ECO:0000313" key="11">
    <source>
        <dbReference type="Proteomes" id="UP000821853"/>
    </source>
</evidence>
<dbReference type="GO" id="GO:0005886">
    <property type="term" value="C:plasma membrane"/>
    <property type="evidence" value="ECO:0007669"/>
    <property type="project" value="TreeGrafter"/>
</dbReference>
<evidence type="ECO:0000256" key="8">
    <source>
        <dbReference type="RuleBase" id="RU361235"/>
    </source>
</evidence>
<evidence type="ECO:0000256" key="6">
    <source>
        <dbReference type="ARBA" id="ARBA00048484"/>
    </source>
</evidence>
<evidence type="ECO:0000256" key="4">
    <source>
        <dbReference type="ARBA" id="ARBA00023157"/>
    </source>
</evidence>
<dbReference type="Pfam" id="PF00135">
    <property type="entry name" value="COesterase"/>
    <property type="match status" value="1"/>
</dbReference>
<dbReference type="Gene3D" id="3.40.50.1820">
    <property type="entry name" value="alpha/beta hydrolase"/>
    <property type="match status" value="1"/>
</dbReference>
<feature type="active site" description="Charge relay system" evidence="7">
    <location>
        <position position="343"/>
    </location>
</feature>
<dbReference type="InterPro" id="IPR002018">
    <property type="entry name" value="CarbesteraseB"/>
</dbReference>
<feature type="active site" description="Acyl-ester intermediate" evidence="7">
    <location>
        <position position="213"/>
    </location>
</feature>
<dbReference type="InterPro" id="IPR029058">
    <property type="entry name" value="AB_hydrolase_fold"/>
</dbReference>
<dbReference type="InterPro" id="IPR000997">
    <property type="entry name" value="Cholinesterase"/>
</dbReference>
<dbReference type="Proteomes" id="UP000821853">
    <property type="component" value="Chromosome 1"/>
</dbReference>
<dbReference type="PANTHER" id="PTHR43918">
    <property type="entry name" value="ACETYLCHOLINESTERASE"/>
    <property type="match status" value="1"/>
</dbReference>
<dbReference type="OMA" id="FHMLVNG"/>
<keyword evidence="2" id="KW-0719">Serine esterase</keyword>
<protein>
    <recommendedName>
        <fullName evidence="8">Carboxylic ester hydrolase</fullName>
        <ecNumber evidence="8">3.1.1.-</ecNumber>
    </recommendedName>
</protein>
<keyword evidence="3 8" id="KW-0378">Hydrolase</keyword>
<feature type="domain" description="Carboxylesterase type B" evidence="9">
    <location>
        <begin position="26"/>
        <end position="474"/>
    </location>
</feature>
<dbReference type="GO" id="GO:0006581">
    <property type="term" value="P:acetylcholine catabolic process"/>
    <property type="evidence" value="ECO:0007669"/>
    <property type="project" value="TreeGrafter"/>
</dbReference>
<evidence type="ECO:0000313" key="10">
    <source>
        <dbReference type="EMBL" id="KAH9359668.1"/>
    </source>
</evidence>
<dbReference type="PROSITE" id="PS00122">
    <property type="entry name" value="CARBOXYLESTERASE_B_1"/>
    <property type="match status" value="1"/>
</dbReference>
<dbReference type="EMBL" id="JABSTR010000001">
    <property type="protein sequence ID" value="KAH9359668.1"/>
    <property type="molecule type" value="Genomic_DNA"/>
</dbReference>
<comment type="caution">
    <text evidence="10">The sequence shown here is derived from an EMBL/GenBank/DDBJ whole genome shotgun (WGS) entry which is preliminary data.</text>
</comment>